<evidence type="ECO:0000313" key="2">
    <source>
        <dbReference type="EMBL" id="SDJ53793.1"/>
    </source>
</evidence>
<keyword evidence="3" id="KW-1185">Reference proteome</keyword>
<gene>
    <name evidence="2" type="ORF">SAMN05421869_1115</name>
</gene>
<feature type="region of interest" description="Disordered" evidence="1">
    <location>
        <begin position="179"/>
        <end position="209"/>
    </location>
</feature>
<dbReference type="GO" id="GO:0006355">
    <property type="term" value="P:regulation of DNA-templated transcription"/>
    <property type="evidence" value="ECO:0007669"/>
    <property type="project" value="InterPro"/>
</dbReference>
<reference evidence="2 3" key="1">
    <citation type="submission" date="2016-10" db="EMBL/GenBank/DDBJ databases">
        <authorList>
            <person name="de Groot N.N."/>
        </authorList>
    </citation>
    <scope>NUCLEOTIDE SEQUENCE [LARGE SCALE GENOMIC DNA]</scope>
    <source>
        <strain evidence="2 3">CGMCC 4.6533</strain>
    </source>
</reference>
<dbReference type="AlphaFoldDB" id="A0A1G8UIX2"/>
<dbReference type="EMBL" id="FNDJ01000011">
    <property type="protein sequence ID" value="SDJ53793.1"/>
    <property type="molecule type" value="Genomic_DNA"/>
</dbReference>
<dbReference type="Proteomes" id="UP000199202">
    <property type="component" value="Unassembled WGS sequence"/>
</dbReference>
<evidence type="ECO:0000256" key="1">
    <source>
        <dbReference type="SAM" id="MobiDB-lite"/>
    </source>
</evidence>
<evidence type="ECO:0000313" key="3">
    <source>
        <dbReference type="Proteomes" id="UP000199202"/>
    </source>
</evidence>
<proteinExistence type="predicted"/>
<accession>A0A1G8UIX2</accession>
<dbReference type="InterPro" id="IPR010985">
    <property type="entry name" value="Ribbon_hlx_hlx"/>
</dbReference>
<evidence type="ECO:0008006" key="4">
    <source>
        <dbReference type="Google" id="ProtNLM"/>
    </source>
</evidence>
<sequence>MRVREAQWVNLHVTSARLDQDTDERLSAAVERTGQGVQDIWEEAINFFADQNGIPEEMPANADVKLPSPTEYRTAGQDLVHTTVRLTTNTRARLAATASRLGLGGSECVVDALNAWFDELGVPGEYDRDKVFERPTLYYTGARLDPETRTRVTVATEQTGKSVQGVWEDAINAYADHHGVPKQMPEGSELTLPTPRRGKTSAESKPTSVRLTENARARLVAVCLQQSRTGGEVITEALNDYCDQLDIPR</sequence>
<organism evidence="2 3">
    <name type="scientific">Nonomuraea jiangxiensis</name>
    <dbReference type="NCBI Taxonomy" id="633440"/>
    <lineage>
        <taxon>Bacteria</taxon>
        <taxon>Bacillati</taxon>
        <taxon>Actinomycetota</taxon>
        <taxon>Actinomycetes</taxon>
        <taxon>Streptosporangiales</taxon>
        <taxon>Streptosporangiaceae</taxon>
        <taxon>Nonomuraea</taxon>
    </lineage>
</organism>
<dbReference type="SUPFAM" id="SSF47598">
    <property type="entry name" value="Ribbon-helix-helix"/>
    <property type="match status" value="1"/>
</dbReference>
<name>A0A1G8UIX2_9ACTN</name>
<protein>
    <recommendedName>
        <fullName evidence="4">Ribbon-helix-helix protein, copG family</fullName>
    </recommendedName>
</protein>